<protein>
    <submittedName>
        <fullName evidence="1">Uncharacterized protein</fullName>
    </submittedName>
</protein>
<reference evidence="1" key="1">
    <citation type="submission" date="2024-07" db="EMBL/GenBank/DDBJ databases">
        <title>Metagenome and Metagenome-Assembled Genomes of Archaea from a hot spring from the geothermal field of Los Azufres, Mexico.</title>
        <authorList>
            <person name="Marin-Paredes R."/>
            <person name="Martinez-Romero E."/>
            <person name="Servin-Garciduenas L.E."/>
        </authorList>
    </citation>
    <scope>NUCLEOTIDE SEQUENCE</scope>
</reference>
<evidence type="ECO:0000313" key="2">
    <source>
        <dbReference type="Proteomes" id="UP000033636"/>
    </source>
</evidence>
<dbReference type="EMBL" id="JZWT02000010">
    <property type="protein sequence ID" value="MFB6490554.1"/>
    <property type="molecule type" value="Genomic_DNA"/>
</dbReference>
<evidence type="ECO:0000313" key="1">
    <source>
        <dbReference type="EMBL" id="MFB6490554.1"/>
    </source>
</evidence>
<name>A0ACC6V0H4_9CREN</name>
<sequence>MGPLEVVAILAVLIGVWYSLASVIGRRINARAALACAELCDVRRYLATGTSYLVELQCDWARYVGVFVQRLPWDNPLNLIASLLAARKPLALIKIDLGKITSWNLDMSSRGARGFAERVGKYYVVRRNAPKALVRELAKAGEELGIVRLVFEEGAPISIYIPSTDCPSIIHISKTVIKIIENYMGGNT</sequence>
<accession>A0ACC6V0H4</accession>
<dbReference type="Proteomes" id="UP000033636">
    <property type="component" value="Unassembled WGS sequence"/>
</dbReference>
<proteinExistence type="predicted"/>
<comment type="caution">
    <text evidence="1">The sequence shown here is derived from an EMBL/GenBank/DDBJ whole genome shotgun (WGS) entry which is preliminary data.</text>
</comment>
<gene>
    <name evidence="1" type="ORF">TU35_004795</name>
</gene>
<organism evidence="1 2">
    <name type="scientific">Thermoproteus sp. AZ2</name>
    <dbReference type="NCBI Taxonomy" id="1609232"/>
    <lineage>
        <taxon>Archaea</taxon>
        <taxon>Thermoproteota</taxon>
        <taxon>Thermoprotei</taxon>
        <taxon>Thermoproteales</taxon>
        <taxon>Thermoproteaceae</taxon>
        <taxon>Thermoproteus</taxon>
    </lineage>
</organism>